<proteinExistence type="predicted"/>
<reference evidence="1" key="1">
    <citation type="submission" date="2014-11" db="EMBL/GenBank/DDBJ databases">
        <authorList>
            <person name="Amaro Gonzalez C."/>
        </authorList>
    </citation>
    <scope>NUCLEOTIDE SEQUENCE</scope>
</reference>
<dbReference type="AlphaFoldDB" id="A0A0E9TER8"/>
<dbReference type="EMBL" id="GBXM01057197">
    <property type="protein sequence ID" value="JAH51380.1"/>
    <property type="molecule type" value="Transcribed_RNA"/>
</dbReference>
<name>A0A0E9TER8_ANGAN</name>
<protein>
    <submittedName>
        <fullName evidence="1">Uncharacterized protein</fullName>
    </submittedName>
</protein>
<reference evidence="1" key="2">
    <citation type="journal article" date="2015" name="Fish Shellfish Immunol.">
        <title>Early steps in the European eel (Anguilla anguilla)-Vibrio vulnificus interaction in the gills: Role of the RtxA13 toxin.</title>
        <authorList>
            <person name="Callol A."/>
            <person name="Pajuelo D."/>
            <person name="Ebbesson L."/>
            <person name="Teles M."/>
            <person name="MacKenzie S."/>
            <person name="Amaro C."/>
        </authorList>
    </citation>
    <scope>NUCLEOTIDE SEQUENCE</scope>
</reference>
<accession>A0A0E9TER8</accession>
<organism evidence="1">
    <name type="scientific">Anguilla anguilla</name>
    <name type="common">European freshwater eel</name>
    <name type="synonym">Muraena anguilla</name>
    <dbReference type="NCBI Taxonomy" id="7936"/>
    <lineage>
        <taxon>Eukaryota</taxon>
        <taxon>Metazoa</taxon>
        <taxon>Chordata</taxon>
        <taxon>Craniata</taxon>
        <taxon>Vertebrata</taxon>
        <taxon>Euteleostomi</taxon>
        <taxon>Actinopterygii</taxon>
        <taxon>Neopterygii</taxon>
        <taxon>Teleostei</taxon>
        <taxon>Anguilliformes</taxon>
        <taxon>Anguillidae</taxon>
        <taxon>Anguilla</taxon>
    </lineage>
</organism>
<sequence length="22" mass="2402">MFTISTAEVLLLFVCVPTLNCS</sequence>
<evidence type="ECO:0000313" key="1">
    <source>
        <dbReference type="EMBL" id="JAH51380.1"/>
    </source>
</evidence>